<dbReference type="EMBL" id="JAMSHJ010000002">
    <property type="protein sequence ID" value="KAI5437763.1"/>
    <property type="molecule type" value="Genomic_DNA"/>
</dbReference>
<evidence type="ECO:0008006" key="5">
    <source>
        <dbReference type="Google" id="ProtNLM"/>
    </source>
</evidence>
<evidence type="ECO:0000256" key="1">
    <source>
        <dbReference type="ARBA" id="ARBA00022737"/>
    </source>
</evidence>
<evidence type="ECO:0000256" key="2">
    <source>
        <dbReference type="PROSITE-ProRule" id="PRU00708"/>
    </source>
</evidence>
<feature type="non-terminal residue" evidence="3">
    <location>
        <position position="1"/>
    </location>
</feature>
<dbReference type="Gene3D" id="1.25.40.10">
    <property type="entry name" value="Tetratricopeptide repeat domain"/>
    <property type="match status" value="3"/>
</dbReference>
<comment type="caution">
    <text evidence="3">The sequence shown here is derived from an EMBL/GenBank/DDBJ whole genome shotgun (WGS) entry which is preliminary data.</text>
</comment>
<dbReference type="Pfam" id="PF13041">
    <property type="entry name" value="PPR_2"/>
    <property type="match status" value="1"/>
</dbReference>
<protein>
    <recommendedName>
        <fullName evidence="5">Pentatricopeptide repeat-containing protein</fullName>
    </recommendedName>
</protein>
<feature type="repeat" description="PPR" evidence="2">
    <location>
        <begin position="307"/>
        <end position="337"/>
    </location>
</feature>
<name>A0A9D4YGA2_PEA</name>
<dbReference type="AlphaFoldDB" id="A0A9D4YGA2"/>
<dbReference type="Pfam" id="PF01535">
    <property type="entry name" value="PPR"/>
    <property type="match status" value="4"/>
</dbReference>
<evidence type="ECO:0000313" key="4">
    <source>
        <dbReference type="Proteomes" id="UP001058974"/>
    </source>
</evidence>
<dbReference type="PROSITE" id="PS51375">
    <property type="entry name" value="PPR"/>
    <property type="match status" value="5"/>
</dbReference>
<organism evidence="3 4">
    <name type="scientific">Pisum sativum</name>
    <name type="common">Garden pea</name>
    <name type="synonym">Lathyrus oleraceus</name>
    <dbReference type="NCBI Taxonomy" id="3888"/>
    <lineage>
        <taxon>Eukaryota</taxon>
        <taxon>Viridiplantae</taxon>
        <taxon>Streptophyta</taxon>
        <taxon>Embryophyta</taxon>
        <taxon>Tracheophyta</taxon>
        <taxon>Spermatophyta</taxon>
        <taxon>Magnoliopsida</taxon>
        <taxon>eudicotyledons</taxon>
        <taxon>Gunneridae</taxon>
        <taxon>Pentapetalae</taxon>
        <taxon>rosids</taxon>
        <taxon>fabids</taxon>
        <taxon>Fabales</taxon>
        <taxon>Fabaceae</taxon>
        <taxon>Papilionoideae</taxon>
        <taxon>50 kb inversion clade</taxon>
        <taxon>NPAAA clade</taxon>
        <taxon>Hologalegina</taxon>
        <taxon>IRL clade</taxon>
        <taxon>Fabeae</taxon>
        <taxon>Lathyrus</taxon>
    </lineage>
</organism>
<dbReference type="GO" id="GO:0009451">
    <property type="term" value="P:RNA modification"/>
    <property type="evidence" value="ECO:0007669"/>
    <property type="project" value="InterPro"/>
</dbReference>
<sequence length="558" mass="62676">WFTRYQNQICYRKNIDEYGKLILNVSLFSIPMSSSTKRCLVLLEKCNNMNHLKQAHAQIFTTGLENNTFALSRVLAFCSSHSHKHHHGSLTYACRVFERIQNPTVCIYNTIIKAFLININFKSTLLVFVKMLRNGMRPDNYTIPYVLKSCSGLQDCSLAKMIHGYGSKLGLVFDIFVGNSLMMMYCVFGDVVAARYVFDEIPSLSAVSWSVMISGYAKVGDVDSARLFFDEAPEKDKGIWGAMISGYVQNSCFKESLYLFRLMQLTDIVPDESIFVSILSACAHLGASDIGVWIHRHLNQSKLVPFSVQLSTSLLDMYAKCGDLETAKRVFNSMQERDIVCWNAMISGMAMHGDGKGALKLFYDMEKVGMKPDDITFIAVFTACSYSGMEHEGLKLLDKMCSVHNIEPKSEHYGCLVDLLSRAGLFEEAMVMIRKTTNSLNGSEEALAWRAFLSACCNHGETQLAELAAEKVLQLDKHSHSGVYVLLSNLYSASGKHSDARRVRDIMKIKGANKIPGCSSVEIDGVVCEFVAGEKTHHQMEEIHRVLKKMHIQLDYNQ</sequence>
<dbReference type="InterPro" id="IPR002885">
    <property type="entry name" value="PPR_rpt"/>
</dbReference>
<dbReference type="SUPFAM" id="SSF48452">
    <property type="entry name" value="TPR-like"/>
    <property type="match status" value="1"/>
</dbReference>
<dbReference type="Gramene" id="Psat02G0375800-T1">
    <property type="protein sequence ID" value="KAI5437763.1"/>
    <property type="gene ID" value="KIW84_023758"/>
</dbReference>
<feature type="repeat" description="PPR" evidence="2">
    <location>
        <begin position="205"/>
        <end position="235"/>
    </location>
</feature>
<dbReference type="PANTHER" id="PTHR47926:SF352">
    <property type="entry name" value="REPEAT-CONTAINING PROTEIN, PUTATIVE-RELATED"/>
    <property type="match status" value="1"/>
</dbReference>
<dbReference type="FunFam" id="1.25.40.10:FF:001095">
    <property type="entry name" value="Pentatricopeptide repeat-containing protein At2g34400"/>
    <property type="match status" value="1"/>
</dbReference>
<dbReference type="InterPro" id="IPR046848">
    <property type="entry name" value="E_motif"/>
</dbReference>
<feature type="repeat" description="PPR" evidence="2">
    <location>
        <begin position="104"/>
        <end position="138"/>
    </location>
</feature>
<dbReference type="InterPro" id="IPR011990">
    <property type="entry name" value="TPR-like_helical_dom_sf"/>
</dbReference>
<proteinExistence type="predicted"/>
<dbReference type="InterPro" id="IPR046960">
    <property type="entry name" value="PPR_At4g14850-like_plant"/>
</dbReference>
<dbReference type="FunFam" id="1.25.40.10:FF:000348">
    <property type="entry name" value="Pentatricopeptide repeat-containing protein chloroplastic"/>
    <property type="match status" value="1"/>
</dbReference>
<keyword evidence="4" id="KW-1185">Reference proteome</keyword>
<dbReference type="Proteomes" id="UP001058974">
    <property type="component" value="Chromosome 2"/>
</dbReference>
<evidence type="ECO:0000313" key="3">
    <source>
        <dbReference type="EMBL" id="KAI5437763.1"/>
    </source>
</evidence>
<dbReference type="Pfam" id="PF20431">
    <property type="entry name" value="E_motif"/>
    <property type="match status" value="1"/>
</dbReference>
<feature type="repeat" description="PPR" evidence="2">
    <location>
        <begin position="338"/>
        <end position="372"/>
    </location>
</feature>
<dbReference type="GO" id="GO:0003723">
    <property type="term" value="F:RNA binding"/>
    <property type="evidence" value="ECO:0007669"/>
    <property type="project" value="InterPro"/>
</dbReference>
<reference evidence="3 4" key="1">
    <citation type="journal article" date="2022" name="Nat. Genet.">
        <title>Improved pea reference genome and pan-genome highlight genomic features and evolutionary characteristics.</title>
        <authorList>
            <person name="Yang T."/>
            <person name="Liu R."/>
            <person name="Luo Y."/>
            <person name="Hu S."/>
            <person name="Wang D."/>
            <person name="Wang C."/>
            <person name="Pandey M.K."/>
            <person name="Ge S."/>
            <person name="Xu Q."/>
            <person name="Li N."/>
            <person name="Li G."/>
            <person name="Huang Y."/>
            <person name="Saxena R.K."/>
            <person name="Ji Y."/>
            <person name="Li M."/>
            <person name="Yan X."/>
            <person name="He Y."/>
            <person name="Liu Y."/>
            <person name="Wang X."/>
            <person name="Xiang C."/>
            <person name="Varshney R.K."/>
            <person name="Ding H."/>
            <person name="Gao S."/>
            <person name="Zong X."/>
        </authorList>
    </citation>
    <scope>NUCLEOTIDE SEQUENCE [LARGE SCALE GENOMIC DNA]</scope>
    <source>
        <strain evidence="3 4">cv. Zhongwan 6</strain>
    </source>
</reference>
<accession>A0A9D4YGA2</accession>
<gene>
    <name evidence="3" type="ORF">KIW84_023758</name>
</gene>
<keyword evidence="1" id="KW-0677">Repeat</keyword>
<dbReference type="NCBIfam" id="TIGR00756">
    <property type="entry name" value="PPR"/>
    <property type="match status" value="5"/>
</dbReference>
<dbReference type="PANTHER" id="PTHR47926">
    <property type="entry name" value="PENTATRICOPEPTIDE REPEAT-CONTAINING PROTEIN"/>
    <property type="match status" value="1"/>
</dbReference>
<feature type="repeat" description="PPR" evidence="2">
    <location>
        <begin position="236"/>
        <end position="270"/>
    </location>
</feature>
<dbReference type="FunFam" id="1.25.40.10:FF:000184">
    <property type="entry name" value="Pentatricopeptide repeat-containing protein, chloroplastic"/>
    <property type="match status" value="1"/>
</dbReference>